<evidence type="ECO:0000313" key="2">
    <source>
        <dbReference type="EMBL" id="KUG24570.1"/>
    </source>
</evidence>
<comment type="caution">
    <text evidence="2">The sequence shown here is derived from an EMBL/GenBank/DDBJ whole genome shotgun (WGS) entry which is preliminary data.</text>
</comment>
<dbReference type="CDD" id="cd13670">
    <property type="entry name" value="PBP2_TRAP_Tp0957_like"/>
    <property type="match status" value="1"/>
</dbReference>
<gene>
    <name evidence="2" type="ORF">ASZ90_005682</name>
</gene>
<sequence length="353" mass="39894">MKRRIVGLLCVGLIVFFMGALSQVALGADNVKKTKDGKQIYYAKLGTLAPEGVGWAALIKDVVTPGILKVTNGQVVLDWYWGGTMGDDQDILAKLRNGQLQGGGFSGQGMVMACPEMALLELPFLFENYDEVEYIYSKLRPRISQWFEKRGYHLVLLAEQDFDQVYSTKIPIKTPDDFKNSRVLTWYGPLEERTLKALSASPLPIRVPEVAASIRTGVCNAFISPAIWAVGTQMYTVMKYINPMHIRYSPAGGIVLLSTWNTIPKELRDTIDNYVMSIEKDFRQKVRAGNEKCLKAMYKYGMKEVKMTPAEIDVLKKRLMPVWDEFAAKGYYTKAELAEVKNLLAEYRSKKKR</sequence>
<dbReference type="InterPro" id="IPR038404">
    <property type="entry name" value="TRAP_DctP_sf"/>
</dbReference>
<dbReference type="NCBIfam" id="NF037995">
    <property type="entry name" value="TRAP_S1"/>
    <property type="match status" value="1"/>
</dbReference>
<organism evidence="2">
    <name type="scientific">hydrocarbon metagenome</name>
    <dbReference type="NCBI Taxonomy" id="938273"/>
    <lineage>
        <taxon>unclassified sequences</taxon>
        <taxon>metagenomes</taxon>
        <taxon>ecological metagenomes</taxon>
    </lineage>
</organism>
<dbReference type="Pfam" id="PF03480">
    <property type="entry name" value="DctP"/>
    <property type="match status" value="1"/>
</dbReference>
<dbReference type="EMBL" id="LNQE01000844">
    <property type="protein sequence ID" value="KUG24570.1"/>
    <property type="molecule type" value="Genomic_DNA"/>
</dbReference>
<protein>
    <submittedName>
        <fullName evidence="2">Trap-type c4-dicarboxylate transport system, periplasmic component</fullName>
    </submittedName>
</protein>
<name>A0A0W8FUL6_9ZZZZ</name>
<keyword evidence="1" id="KW-0732">Signal</keyword>
<dbReference type="Gene3D" id="3.40.190.170">
    <property type="entry name" value="Bacterial extracellular solute-binding protein, family 7"/>
    <property type="match status" value="1"/>
</dbReference>
<evidence type="ECO:0000256" key="1">
    <source>
        <dbReference type="ARBA" id="ARBA00022729"/>
    </source>
</evidence>
<dbReference type="GO" id="GO:0055085">
    <property type="term" value="P:transmembrane transport"/>
    <property type="evidence" value="ECO:0007669"/>
    <property type="project" value="InterPro"/>
</dbReference>
<dbReference type="AlphaFoldDB" id="A0A0W8FUL6"/>
<accession>A0A0W8FUL6</accession>
<dbReference type="PANTHER" id="PTHR33376:SF4">
    <property type="entry name" value="SIALIC ACID-BINDING PERIPLASMIC PROTEIN SIAP"/>
    <property type="match status" value="1"/>
</dbReference>
<dbReference type="InterPro" id="IPR018389">
    <property type="entry name" value="DctP_fam"/>
</dbReference>
<dbReference type="PANTHER" id="PTHR33376">
    <property type="match status" value="1"/>
</dbReference>
<proteinExistence type="predicted"/>
<reference evidence="2" key="1">
    <citation type="journal article" date="2015" name="Proc. Natl. Acad. Sci. U.S.A.">
        <title>Networks of energetic and metabolic interactions define dynamics in microbial communities.</title>
        <authorList>
            <person name="Embree M."/>
            <person name="Liu J.K."/>
            <person name="Al-Bassam M.M."/>
            <person name="Zengler K."/>
        </authorList>
    </citation>
    <scope>NUCLEOTIDE SEQUENCE</scope>
</reference>